<dbReference type="NCBIfam" id="NF038105">
    <property type="entry name" value="acin_NF038105"/>
    <property type="match status" value="1"/>
</dbReference>
<protein>
    <submittedName>
        <fullName evidence="1">NF038105 family protein</fullName>
    </submittedName>
</protein>
<sequence>MTTKKFDATPSSTESISLDDISVDHMKEAWKDYEAKPEYKKFNKHDLIDSMVSPKQETIEESEG</sequence>
<dbReference type="RefSeq" id="WP_004859115.1">
    <property type="nucleotide sequence ID" value="NZ_BBLI01000059.1"/>
</dbReference>
<organism evidence="1 2">
    <name type="scientific">Acinetobacter gerneri</name>
    <dbReference type="NCBI Taxonomy" id="202952"/>
    <lineage>
        <taxon>Bacteria</taxon>
        <taxon>Pseudomonadati</taxon>
        <taxon>Pseudomonadota</taxon>
        <taxon>Gammaproteobacteria</taxon>
        <taxon>Moraxellales</taxon>
        <taxon>Moraxellaceae</taxon>
        <taxon>Acinetobacter</taxon>
    </lineage>
</organism>
<dbReference type="InterPro" id="IPR049846">
    <property type="entry name" value="NF038105-like"/>
</dbReference>
<reference evidence="1" key="1">
    <citation type="submission" date="2023-08" db="EMBL/GenBank/DDBJ databases">
        <title>Emergence of clinically-relevant ST2 carbapenem-resistant Acinetobacter baumannii strains in hospital sewages in Zhejiang, East of China.</title>
        <authorList>
            <person name="Kaichao C."/>
            <person name="Zhang R."/>
        </authorList>
    </citation>
    <scope>NUCLEOTIDE SEQUENCE</scope>
    <source>
        <strain evidence="1">M-SY-60</strain>
    </source>
</reference>
<comment type="caution">
    <text evidence="1">The sequence shown here is derived from an EMBL/GenBank/DDBJ whole genome shotgun (WGS) entry which is preliminary data.</text>
</comment>
<gene>
    <name evidence="1" type="ORF">RFH51_06670</name>
</gene>
<dbReference type="AlphaFoldDB" id="A0AAW8JHP3"/>
<evidence type="ECO:0000313" key="1">
    <source>
        <dbReference type="EMBL" id="MDQ9071140.1"/>
    </source>
</evidence>
<accession>A0AAW8JHP3</accession>
<name>A0AAW8JHP3_9GAMM</name>
<evidence type="ECO:0000313" key="2">
    <source>
        <dbReference type="Proteomes" id="UP001243195"/>
    </source>
</evidence>
<proteinExistence type="predicted"/>
<dbReference type="GeneID" id="84208635"/>
<dbReference type="EMBL" id="JAVIDA010000006">
    <property type="protein sequence ID" value="MDQ9071140.1"/>
    <property type="molecule type" value="Genomic_DNA"/>
</dbReference>
<dbReference type="Proteomes" id="UP001243195">
    <property type="component" value="Unassembled WGS sequence"/>
</dbReference>